<dbReference type="EMBL" id="FNKK01000002">
    <property type="protein sequence ID" value="SDQ32333.1"/>
    <property type="molecule type" value="Genomic_DNA"/>
</dbReference>
<keyword evidence="6 7" id="KW-0472">Membrane</keyword>
<evidence type="ECO:0000313" key="9">
    <source>
        <dbReference type="EMBL" id="SDQ32333.1"/>
    </source>
</evidence>
<evidence type="ECO:0000256" key="6">
    <source>
        <dbReference type="ARBA" id="ARBA00023136"/>
    </source>
</evidence>
<evidence type="ECO:0000256" key="7">
    <source>
        <dbReference type="RuleBase" id="RU367016"/>
    </source>
</evidence>
<dbReference type="RefSeq" id="WP_093256928.1">
    <property type="nucleotide sequence ID" value="NZ_FNKK01000002.1"/>
</dbReference>
<protein>
    <submittedName>
        <fullName evidence="9">Membrane protein DedA, SNARE-associated domain</fullName>
    </submittedName>
</protein>
<keyword evidence="4 7" id="KW-0812">Transmembrane</keyword>
<dbReference type="GO" id="GO:0005886">
    <property type="term" value="C:plasma membrane"/>
    <property type="evidence" value="ECO:0007669"/>
    <property type="project" value="UniProtKB-SubCell"/>
</dbReference>
<comment type="subcellular location">
    <subcellularLocation>
        <location evidence="1 7">Cell membrane</location>
        <topology evidence="1 7">Multi-pass membrane protein</topology>
    </subcellularLocation>
</comment>
<dbReference type="OrthoDB" id="3534906at2"/>
<dbReference type="STRING" id="35622.SAMN04489764_0210"/>
<keyword evidence="10" id="KW-1185">Reference proteome</keyword>
<evidence type="ECO:0000256" key="5">
    <source>
        <dbReference type="ARBA" id="ARBA00022989"/>
    </source>
</evidence>
<accession>A0A1H0ZY52</accession>
<feature type="transmembrane region" description="Helical" evidence="7">
    <location>
        <begin position="104"/>
        <end position="128"/>
    </location>
</feature>
<feature type="transmembrane region" description="Helical" evidence="7">
    <location>
        <begin position="20"/>
        <end position="41"/>
    </location>
</feature>
<dbReference type="Pfam" id="PF09335">
    <property type="entry name" value="VTT_dom"/>
    <property type="match status" value="1"/>
</dbReference>
<evidence type="ECO:0000256" key="1">
    <source>
        <dbReference type="ARBA" id="ARBA00004651"/>
    </source>
</evidence>
<feature type="domain" description="VTT" evidence="8">
    <location>
        <begin position="19"/>
        <end position="124"/>
    </location>
</feature>
<dbReference type="Proteomes" id="UP000217103">
    <property type="component" value="Unassembled WGS sequence"/>
</dbReference>
<feature type="transmembrane region" description="Helical" evidence="7">
    <location>
        <begin position="134"/>
        <end position="157"/>
    </location>
</feature>
<dbReference type="PANTHER" id="PTHR30353:SF15">
    <property type="entry name" value="INNER MEMBRANE PROTEIN YABI"/>
    <property type="match status" value="1"/>
</dbReference>
<sequence length="177" mass="19757">MPFFAVDIPDLVEAVRSLPIWLLTLIGAVLLFGAFQVYYWVGRKLGERLYASRVGERIGRDRILRIENIVRRWGALAVYGCFWVPVLRHTLPWVAGVLRVSYPWYVVASALGCATWVPVTVFGLYTVIWGWISIAAHSPVAAAALAVAVAAAAVLVVRRRRRRRASDDRPSKTLTPS</sequence>
<proteinExistence type="inferred from homology"/>
<evidence type="ECO:0000313" key="10">
    <source>
        <dbReference type="Proteomes" id="UP000217103"/>
    </source>
</evidence>
<keyword evidence="5 7" id="KW-1133">Transmembrane helix</keyword>
<comment type="caution">
    <text evidence="7">Lacks conserved residue(s) required for the propagation of feature annotation.</text>
</comment>
<organism evidence="9 10">
    <name type="scientific">Thermostaphylospora chromogena</name>
    <dbReference type="NCBI Taxonomy" id="35622"/>
    <lineage>
        <taxon>Bacteria</taxon>
        <taxon>Bacillati</taxon>
        <taxon>Actinomycetota</taxon>
        <taxon>Actinomycetes</taxon>
        <taxon>Streptosporangiales</taxon>
        <taxon>Thermomonosporaceae</taxon>
        <taxon>Thermostaphylospora</taxon>
    </lineage>
</organism>
<evidence type="ECO:0000256" key="2">
    <source>
        <dbReference type="ARBA" id="ARBA00010792"/>
    </source>
</evidence>
<name>A0A1H0ZY52_9ACTN</name>
<dbReference type="PANTHER" id="PTHR30353">
    <property type="entry name" value="INNER MEMBRANE PROTEIN DEDA-RELATED"/>
    <property type="match status" value="1"/>
</dbReference>
<reference evidence="9 10" key="1">
    <citation type="submission" date="2016-10" db="EMBL/GenBank/DDBJ databases">
        <authorList>
            <person name="de Groot N.N."/>
        </authorList>
    </citation>
    <scope>NUCLEOTIDE SEQUENCE [LARGE SCALE GENOMIC DNA]</scope>
    <source>
        <strain evidence="9 10">DSM 43794</strain>
    </source>
</reference>
<dbReference type="InterPro" id="IPR032816">
    <property type="entry name" value="VTT_dom"/>
</dbReference>
<dbReference type="AlphaFoldDB" id="A0A1H0ZY52"/>
<evidence type="ECO:0000259" key="8">
    <source>
        <dbReference type="Pfam" id="PF09335"/>
    </source>
</evidence>
<evidence type="ECO:0000256" key="3">
    <source>
        <dbReference type="ARBA" id="ARBA00022475"/>
    </source>
</evidence>
<dbReference type="InterPro" id="IPR032818">
    <property type="entry name" value="DedA-like"/>
</dbReference>
<comment type="similarity">
    <text evidence="2 7">Belongs to the DedA family.</text>
</comment>
<gene>
    <name evidence="9" type="ORF">SAMN04489764_0210</name>
</gene>
<evidence type="ECO:0000256" key="4">
    <source>
        <dbReference type="ARBA" id="ARBA00022692"/>
    </source>
</evidence>
<keyword evidence="3 7" id="KW-1003">Cell membrane</keyword>